<dbReference type="InterPro" id="IPR009776">
    <property type="entry name" value="Spore_0_M"/>
</dbReference>
<dbReference type="PANTHER" id="PTHR40053:SF1">
    <property type="entry name" value="SPORULATION-CONTROL PROTEIN SPO0M"/>
    <property type="match status" value="1"/>
</dbReference>
<dbReference type="EMBL" id="BAUJ01000061">
    <property type="protein sequence ID" value="GAD90947.1"/>
    <property type="molecule type" value="Genomic_DNA"/>
</dbReference>
<evidence type="ECO:0000313" key="2">
    <source>
        <dbReference type="Proteomes" id="UP000017800"/>
    </source>
</evidence>
<accession>V5FQI7</accession>
<organism evidence="1 2">
    <name type="scientific">Vibrio halioticoli NBRC 102217</name>
    <dbReference type="NCBI Taxonomy" id="1219072"/>
    <lineage>
        <taxon>Bacteria</taxon>
        <taxon>Pseudomonadati</taxon>
        <taxon>Pseudomonadota</taxon>
        <taxon>Gammaproteobacteria</taxon>
        <taxon>Vibrionales</taxon>
        <taxon>Vibrionaceae</taxon>
        <taxon>Vibrio</taxon>
    </lineage>
</organism>
<sequence length="273" mass="30949">MRDQSMSFFKKTLASLGIGSAKVDAVLQQETIVPGDTVSVVIHVYGGATEQHIDHIDIKLCCSYISEQEQRQPHTEGPIKRKVSQNYVLDKWDLPYSFTIHPAEERTFEIELTAPLNTPLTIGDSKVWLETSLDIDLAIDPTDKDLLTVRPDPVLDAIFSELEELGLRIRQAECEEAKGFELPFVQEFEFVPTTGLFHGTWREIEIIAYRDQQQLQLWFEIDRGKRGVSGLLSSLLGSSELNCYLSLSSDLTHQQCAEKVTQYLIDLFETKRG</sequence>
<dbReference type="Proteomes" id="UP000017800">
    <property type="component" value="Unassembled WGS sequence"/>
</dbReference>
<dbReference type="PANTHER" id="PTHR40053">
    <property type="entry name" value="SPORULATION-CONTROL PROTEIN SPO0M"/>
    <property type="match status" value="1"/>
</dbReference>
<dbReference type="Pfam" id="PF07070">
    <property type="entry name" value="Spo0M"/>
    <property type="match status" value="1"/>
</dbReference>
<evidence type="ECO:0000313" key="1">
    <source>
        <dbReference type="EMBL" id="GAD90947.1"/>
    </source>
</evidence>
<keyword evidence="2" id="KW-1185">Reference proteome</keyword>
<reference evidence="1 2" key="1">
    <citation type="submission" date="2013-11" db="EMBL/GenBank/DDBJ databases">
        <title>Whole genome shotgun sequence of Vibrio halioticoli NBRC 102217.</title>
        <authorList>
            <person name="Isaki S."/>
            <person name="Kimura A."/>
            <person name="Ohji S."/>
            <person name="Hosoyama A."/>
            <person name="Fujita N."/>
            <person name="Hashimoto M."/>
            <person name="Hosoyama Y."/>
            <person name="Yamazoe A."/>
        </authorList>
    </citation>
    <scope>NUCLEOTIDE SEQUENCE [LARGE SCALE GENOMIC DNA]</scope>
    <source>
        <strain evidence="1 2">NBRC 102217</strain>
    </source>
</reference>
<name>V5FQI7_9VIBR</name>
<proteinExistence type="predicted"/>
<protein>
    <submittedName>
        <fullName evidence="1">Spo0M family protein</fullName>
    </submittedName>
</protein>
<dbReference type="AlphaFoldDB" id="V5FQI7"/>
<dbReference type="eggNOG" id="COG4326">
    <property type="taxonomic scope" value="Bacteria"/>
</dbReference>
<comment type="caution">
    <text evidence="1">The sequence shown here is derived from an EMBL/GenBank/DDBJ whole genome shotgun (WGS) entry which is preliminary data.</text>
</comment>
<gene>
    <name evidence="1" type="ORF">VHA01S_061_00160</name>
</gene>